<gene>
    <name evidence="2" type="ORF">SAMN05421858_3624</name>
</gene>
<accession>A0A1N7DHJ8</accession>
<evidence type="ECO:0000256" key="1">
    <source>
        <dbReference type="SAM" id="Phobius"/>
    </source>
</evidence>
<evidence type="ECO:0000313" key="3">
    <source>
        <dbReference type="Proteomes" id="UP000186914"/>
    </source>
</evidence>
<organism evidence="2 3">
    <name type="scientific">Haladaptatus litoreus</name>
    <dbReference type="NCBI Taxonomy" id="553468"/>
    <lineage>
        <taxon>Archaea</taxon>
        <taxon>Methanobacteriati</taxon>
        <taxon>Methanobacteriota</taxon>
        <taxon>Stenosarchaea group</taxon>
        <taxon>Halobacteria</taxon>
        <taxon>Halobacteriales</taxon>
        <taxon>Haladaptataceae</taxon>
        <taxon>Haladaptatus</taxon>
    </lineage>
</organism>
<reference evidence="3" key="1">
    <citation type="submission" date="2017-01" db="EMBL/GenBank/DDBJ databases">
        <authorList>
            <person name="Varghese N."/>
            <person name="Submissions S."/>
        </authorList>
    </citation>
    <scope>NUCLEOTIDE SEQUENCE [LARGE SCALE GENOMIC DNA]</scope>
    <source>
        <strain evidence="3">CGMCC 1.7737</strain>
    </source>
</reference>
<keyword evidence="3" id="KW-1185">Reference proteome</keyword>
<keyword evidence="1" id="KW-0472">Membrane</keyword>
<keyword evidence="1" id="KW-1133">Transmembrane helix</keyword>
<keyword evidence="1" id="KW-0812">Transmembrane</keyword>
<protein>
    <submittedName>
        <fullName evidence="2">Uncharacterized protein</fullName>
    </submittedName>
</protein>
<sequence length="160" mass="18292">MSHAKSDGRNSELLWGSLAVGSFSITILVYLRLGFVESFLPLLVGIFFMRRSMAQRVAGGRKNQQPRDRLVEKYGIPDDRAITRRERIEILSEIRSSFRKKRALWGVLGIVSVVLACVFIPITVLVTLTSMVVAMYCFSRFYRTHETLRYIDRAISKLST</sequence>
<dbReference type="EMBL" id="FTNO01000004">
    <property type="protein sequence ID" value="SIR75260.1"/>
    <property type="molecule type" value="Genomic_DNA"/>
</dbReference>
<dbReference type="AlphaFoldDB" id="A0A1N7DHJ8"/>
<evidence type="ECO:0000313" key="2">
    <source>
        <dbReference type="EMBL" id="SIR75260.1"/>
    </source>
</evidence>
<feature type="transmembrane region" description="Helical" evidence="1">
    <location>
        <begin position="103"/>
        <end position="136"/>
    </location>
</feature>
<proteinExistence type="predicted"/>
<name>A0A1N7DHJ8_9EURY</name>
<dbReference type="Proteomes" id="UP000186914">
    <property type="component" value="Unassembled WGS sequence"/>
</dbReference>